<dbReference type="STRING" id="1448320.A0A319DM44"/>
<dbReference type="InterPro" id="IPR007219">
    <property type="entry name" value="XnlR_reg_dom"/>
</dbReference>
<dbReference type="Pfam" id="PF04082">
    <property type="entry name" value="Fungal_trans"/>
    <property type="match status" value="1"/>
</dbReference>
<evidence type="ECO:0000256" key="5">
    <source>
        <dbReference type="ARBA" id="ARBA00023242"/>
    </source>
</evidence>
<proteinExistence type="predicted"/>
<sequence length="592" mass="65411">MELAWLAETPQSRHRKRALRACPQCQLKKVCGRTRGTTTRPSGDAPAPDRGTSPATPSAAEEGMSRPERFLGAMNPESLMREKLDAATNTNLLRDRIGLWITSPATENDRSRQRDAPSTAVPSSLEWQAISHQLQRKFESAMTACTNLPSSTRHHLTSIYMSKVNHILPIVDQDIFLAAQSEGAVSPFLERAICLVAAKDRAATPYLRLLDNGPVLSAREFCSSIYRGLSVVINEGLEPDRLTRIRVMALMSLHCEGSDGTETASMYLCHAIHQAQTVGLHLVQPRNTDPDSSGLFWCLWTLDKIHACIGGRPVLLLDSDIGIKKPATVRNEESRPRTAFEVWFAIAHLLSDIIYLYRPAADPDRRWEKGFPNFQEIIGETVNPDMDIATMGFLELFYHSVGILFARNRNTEHSERSNSSHIRQDLAAIRIQSIVAVECPDGLLPLPIVPYALGLSMGVSYQQYRSSNLITSLSRCKADLETRCALMETLSPYWHSADTMARLARKALHHIQESTPGYRQTTSAPTHGVPSSGPIAPIPSDNDAAESERNDLQGLDLDGLADIDTLFGDFLDLSLPHGFLDPAVFSPEHPGP</sequence>
<dbReference type="SMART" id="SM00906">
    <property type="entry name" value="Fungal_trans"/>
    <property type="match status" value="1"/>
</dbReference>
<dbReference type="EMBL" id="KZ825809">
    <property type="protein sequence ID" value="PYH98626.1"/>
    <property type="molecule type" value="Genomic_DNA"/>
</dbReference>
<feature type="domain" description="Xylanolytic transcriptional activator regulatory" evidence="7">
    <location>
        <begin position="264"/>
        <end position="332"/>
    </location>
</feature>
<feature type="region of interest" description="Disordered" evidence="6">
    <location>
        <begin position="515"/>
        <end position="549"/>
    </location>
</feature>
<evidence type="ECO:0000256" key="6">
    <source>
        <dbReference type="SAM" id="MobiDB-lite"/>
    </source>
</evidence>
<dbReference type="PANTHER" id="PTHR47171">
    <property type="entry name" value="FARA-RELATED"/>
    <property type="match status" value="1"/>
</dbReference>
<accession>A0A319DM44</accession>
<evidence type="ECO:0000256" key="4">
    <source>
        <dbReference type="ARBA" id="ARBA00023163"/>
    </source>
</evidence>
<evidence type="ECO:0000256" key="3">
    <source>
        <dbReference type="ARBA" id="ARBA00023125"/>
    </source>
</evidence>
<evidence type="ECO:0000313" key="9">
    <source>
        <dbReference type="Proteomes" id="UP000247810"/>
    </source>
</evidence>
<keyword evidence="3" id="KW-0238">DNA-binding</keyword>
<dbReference type="AlphaFoldDB" id="A0A319DM44"/>
<keyword evidence="1" id="KW-0862">Zinc</keyword>
<dbReference type="OrthoDB" id="10031947at2759"/>
<dbReference type="VEuPathDB" id="FungiDB:BO71DRAFT_370648"/>
<dbReference type="PANTHER" id="PTHR47171:SF6">
    <property type="entry name" value="SPECIFIC TRANSCRIPTION FACTOR, PUTATIVE (AFU_ORTHOLOGUE AFUA_2G06130)-RELATED"/>
    <property type="match status" value="1"/>
</dbReference>
<dbReference type="GO" id="GO:0006351">
    <property type="term" value="P:DNA-templated transcription"/>
    <property type="evidence" value="ECO:0007669"/>
    <property type="project" value="InterPro"/>
</dbReference>
<evidence type="ECO:0000313" key="8">
    <source>
        <dbReference type="EMBL" id="PYH98626.1"/>
    </source>
</evidence>
<dbReference type="Proteomes" id="UP000247810">
    <property type="component" value="Unassembled WGS sequence"/>
</dbReference>
<evidence type="ECO:0000256" key="2">
    <source>
        <dbReference type="ARBA" id="ARBA00023015"/>
    </source>
</evidence>
<keyword evidence="5" id="KW-0539">Nucleus</keyword>
<name>A0A319DM44_9EURO</name>
<feature type="region of interest" description="Disordered" evidence="6">
    <location>
        <begin position="33"/>
        <end position="67"/>
    </location>
</feature>
<gene>
    <name evidence="8" type="ORF">BO71DRAFT_370648</name>
</gene>
<keyword evidence="4" id="KW-0804">Transcription</keyword>
<organism evidence="8 9">
    <name type="scientific">Aspergillus ellipticus CBS 707.79</name>
    <dbReference type="NCBI Taxonomy" id="1448320"/>
    <lineage>
        <taxon>Eukaryota</taxon>
        <taxon>Fungi</taxon>
        <taxon>Dikarya</taxon>
        <taxon>Ascomycota</taxon>
        <taxon>Pezizomycotina</taxon>
        <taxon>Eurotiomycetes</taxon>
        <taxon>Eurotiomycetidae</taxon>
        <taxon>Eurotiales</taxon>
        <taxon>Aspergillaceae</taxon>
        <taxon>Aspergillus</taxon>
        <taxon>Aspergillus subgen. Circumdati</taxon>
    </lineage>
</organism>
<keyword evidence="2" id="KW-0805">Transcription regulation</keyword>
<dbReference type="GO" id="GO:0003677">
    <property type="term" value="F:DNA binding"/>
    <property type="evidence" value="ECO:0007669"/>
    <property type="project" value="UniProtKB-KW"/>
</dbReference>
<dbReference type="CDD" id="cd12148">
    <property type="entry name" value="fungal_TF_MHR"/>
    <property type="match status" value="1"/>
</dbReference>
<feature type="compositionally biased region" description="Polar residues" evidence="6">
    <location>
        <begin position="515"/>
        <end position="525"/>
    </location>
</feature>
<evidence type="ECO:0000256" key="1">
    <source>
        <dbReference type="ARBA" id="ARBA00022833"/>
    </source>
</evidence>
<dbReference type="GO" id="GO:0008270">
    <property type="term" value="F:zinc ion binding"/>
    <property type="evidence" value="ECO:0007669"/>
    <property type="project" value="InterPro"/>
</dbReference>
<evidence type="ECO:0000259" key="7">
    <source>
        <dbReference type="SMART" id="SM00906"/>
    </source>
</evidence>
<dbReference type="InterPro" id="IPR052073">
    <property type="entry name" value="Amide_Lactam_Regulators"/>
</dbReference>
<reference evidence="8 9" key="1">
    <citation type="submission" date="2018-02" db="EMBL/GenBank/DDBJ databases">
        <title>The genomes of Aspergillus section Nigri reveals drivers in fungal speciation.</title>
        <authorList>
            <consortium name="DOE Joint Genome Institute"/>
            <person name="Vesth T.C."/>
            <person name="Nybo J."/>
            <person name="Theobald S."/>
            <person name="Brandl J."/>
            <person name="Frisvad J.C."/>
            <person name="Nielsen K.F."/>
            <person name="Lyhne E.K."/>
            <person name="Kogle M.E."/>
            <person name="Kuo A."/>
            <person name="Riley R."/>
            <person name="Clum A."/>
            <person name="Nolan M."/>
            <person name="Lipzen A."/>
            <person name="Salamov A."/>
            <person name="Henrissat B."/>
            <person name="Wiebenga A."/>
            <person name="De vries R.P."/>
            <person name="Grigoriev I.V."/>
            <person name="Mortensen U.H."/>
            <person name="Andersen M.R."/>
            <person name="Baker S.E."/>
        </authorList>
    </citation>
    <scope>NUCLEOTIDE SEQUENCE [LARGE SCALE GENOMIC DNA]</scope>
    <source>
        <strain evidence="8 9">CBS 707.79</strain>
    </source>
</reference>
<protein>
    <recommendedName>
        <fullName evidence="7">Xylanolytic transcriptional activator regulatory domain-containing protein</fullName>
    </recommendedName>
</protein>
<keyword evidence="9" id="KW-1185">Reference proteome</keyword>